<keyword evidence="2" id="KW-1185">Reference proteome</keyword>
<dbReference type="EMBL" id="VICE01000149">
    <property type="protein sequence ID" value="TQD39244.1"/>
    <property type="molecule type" value="Genomic_DNA"/>
</dbReference>
<dbReference type="OrthoDB" id="6064745at2"/>
<protein>
    <submittedName>
        <fullName evidence="1">Uncharacterized protein</fullName>
    </submittedName>
</protein>
<comment type="caution">
    <text evidence="1">The sequence shown here is derived from an EMBL/GenBank/DDBJ whole genome shotgun (WGS) entry which is preliminary data.</text>
</comment>
<dbReference type="AlphaFoldDB" id="A0A507ZSL1"/>
<evidence type="ECO:0000313" key="2">
    <source>
        <dbReference type="Proteomes" id="UP000318212"/>
    </source>
</evidence>
<proteinExistence type="predicted"/>
<sequence>MENIPSLQESLTGNDPITHFFYEYEGPRSVEQTLLIENAIVLWHEAVYSNNTHDNAYIWEHAKSLVYAPQPTPSHSWVEWLRQQITLGSEVPPMWDSRKAFPYKGLFISAIYLHEARRLCGQGESDRAWHIVAMAYYHLGLSTPHSTIQNTAKAAQLMHAARTEKLRGMVVGTLDAIEKNGAEDSIEGAKNRVVEILRKVAAKNPEVASWLAEFDAMVSDKVKGRTAAKHKNDVFDRIRNLLDKWALPSGPYPEISKAFSAFSKRTRKLEGNNHVPRAETTEGIELDDSDFYLRLVHYLGDEFRLTVKVSRSEAP</sequence>
<dbReference type="Proteomes" id="UP000318212">
    <property type="component" value="Unassembled WGS sequence"/>
</dbReference>
<accession>A0A507ZSL1</accession>
<dbReference type="RefSeq" id="WP_141519704.1">
    <property type="nucleotide sequence ID" value="NZ_VICE01000149.1"/>
</dbReference>
<reference evidence="1 2" key="1">
    <citation type="submission" date="2019-06" db="EMBL/GenBank/DDBJ databases">
        <title>Lysobacter alkalisoli sp. nov. isolated from saline soil.</title>
        <authorList>
            <person name="Sun J.-Q."/>
            <person name="Xu L."/>
        </authorList>
    </citation>
    <scope>NUCLEOTIDE SEQUENCE [LARGE SCALE GENOMIC DNA]</scope>
    <source>
        <strain evidence="1 2">JCM 31130</strain>
    </source>
</reference>
<gene>
    <name evidence="1" type="ORF">FKV25_15585</name>
</gene>
<evidence type="ECO:0000313" key="1">
    <source>
        <dbReference type="EMBL" id="TQD39244.1"/>
    </source>
</evidence>
<name>A0A507ZSL1_9GAMM</name>
<organism evidence="1 2">
    <name type="scientific">Marilutibacter aestuarii</name>
    <dbReference type="NCBI Taxonomy" id="1706195"/>
    <lineage>
        <taxon>Bacteria</taxon>
        <taxon>Pseudomonadati</taxon>
        <taxon>Pseudomonadota</taxon>
        <taxon>Gammaproteobacteria</taxon>
        <taxon>Lysobacterales</taxon>
        <taxon>Lysobacteraceae</taxon>
        <taxon>Marilutibacter</taxon>
    </lineage>
</organism>